<feature type="region of interest" description="Disordered" evidence="1">
    <location>
        <begin position="1"/>
        <end position="135"/>
    </location>
</feature>
<evidence type="ECO:0000313" key="3">
    <source>
        <dbReference type="Proteomes" id="UP000054485"/>
    </source>
</evidence>
<organism evidence="2 3">
    <name type="scientific">Suillus luteus UH-Slu-Lm8-n1</name>
    <dbReference type="NCBI Taxonomy" id="930992"/>
    <lineage>
        <taxon>Eukaryota</taxon>
        <taxon>Fungi</taxon>
        <taxon>Dikarya</taxon>
        <taxon>Basidiomycota</taxon>
        <taxon>Agaricomycotina</taxon>
        <taxon>Agaricomycetes</taxon>
        <taxon>Agaricomycetidae</taxon>
        <taxon>Boletales</taxon>
        <taxon>Suillineae</taxon>
        <taxon>Suillaceae</taxon>
        <taxon>Suillus</taxon>
    </lineage>
</organism>
<evidence type="ECO:0000313" key="2">
    <source>
        <dbReference type="EMBL" id="KIK32826.1"/>
    </source>
</evidence>
<sequence>MSQSTSRPRRKAKDQALENPVWEQLQSKQSRTKRDRSPTAQAPSIPAKRSKSTKKNSRQVIEELGSHEEEELTPPPPSQYKFKPPPRVFRQHYEKGRNLKASKLSEDSDSDGDPDASASDTESIDSKDSGLSESDEFVAQALFDEVPAIVNSDRRQNKHTKAVSSKVKAMSAREKKRAMETPKWNDSVSPISKFDSPLITADSSFADESDVPVKKENTENIRGSAHDTADAQSKEGYRDPMARLVHTKTGVIQHGILELKAYIAFSHGYPEVIAKNTYAREILIEAAKYLKVEPIEKRMRMDKEYLGALVGLIDARATSGKCEATVLCYVAYVA</sequence>
<dbReference type="OrthoDB" id="3225557at2759"/>
<feature type="compositionally biased region" description="Basic residues" evidence="1">
    <location>
        <begin position="48"/>
        <end position="57"/>
    </location>
</feature>
<feature type="compositionally biased region" description="Basic and acidic residues" evidence="1">
    <location>
        <begin position="171"/>
        <end position="180"/>
    </location>
</feature>
<reference evidence="3" key="2">
    <citation type="submission" date="2015-01" db="EMBL/GenBank/DDBJ databases">
        <title>Evolutionary Origins and Diversification of the Mycorrhizal Mutualists.</title>
        <authorList>
            <consortium name="DOE Joint Genome Institute"/>
            <consortium name="Mycorrhizal Genomics Consortium"/>
            <person name="Kohler A."/>
            <person name="Kuo A."/>
            <person name="Nagy L.G."/>
            <person name="Floudas D."/>
            <person name="Copeland A."/>
            <person name="Barry K.W."/>
            <person name="Cichocki N."/>
            <person name="Veneault-Fourrey C."/>
            <person name="LaButti K."/>
            <person name="Lindquist E.A."/>
            <person name="Lipzen A."/>
            <person name="Lundell T."/>
            <person name="Morin E."/>
            <person name="Murat C."/>
            <person name="Riley R."/>
            <person name="Ohm R."/>
            <person name="Sun H."/>
            <person name="Tunlid A."/>
            <person name="Henrissat B."/>
            <person name="Grigoriev I.V."/>
            <person name="Hibbett D.S."/>
            <person name="Martin F."/>
        </authorList>
    </citation>
    <scope>NUCLEOTIDE SEQUENCE [LARGE SCALE GENOMIC DNA]</scope>
    <source>
        <strain evidence="3">UH-Slu-Lm8-n1</strain>
    </source>
</reference>
<dbReference type="Proteomes" id="UP000054485">
    <property type="component" value="Unassembled WGS sequence"/>
</dbReference>
<feature type="compositionally biased region" description="Pro residues" evidence="1">
    <location>
        <begin position="73"/>
        <end position="87"/>
    </location>
</feature>
<gene>
    <name evidence="2" type="ORF">CY34DRAFT_793351</name>
</gene>
<dbReference type="HOGENOM" id="CLU_832028_0_0_1"/>
<proteinExistence type="predicted"/>
<reference evidence="2 3" key="1">
    <citation type="submission" date="2014-04" db="EMBL/GenBank/DDBJ databases">
        <authorList>
            <consortium name="DOE Joint Genome Institute"/>
            <person name="Kuo A."/>
            <person name="Ruytinx J."/>
            <person name="Rineau F."/>
            <person name="Colpaert J."/>
            <person name="Kohler A."/>
            <person name="Nagy L.G."/>
            <person name="Floudas D."/>
            <person name="Copeland A."/>
            <person name="Barry K.W."/>
            <person name="Cichocki N."/>
            <person name="Veneault-Fourrey C."/>
            <person name="LaButti K."/>
            <person name="Lindquist E.A."/>
            <person name="Lipzen A."/>
            <person name="Lundell T."/>
            <person name="Morin E."/>
            <person name="Murat C."/>
            <person name="Sun H."/>
            <person name="Tunlid A."/>
            <person name="Henrissat B."/>
            <person name="Grigoriev I.V."/>
            <person name="Hibbett D.S."/>
            <person name="Martin F."/>
            <person name="Nordberg H.P."/>
            <person name="Cantor M.N."/>
            <person name="Hua S.X."/>
        </authorList>
    </citation>
    <scope>NUCLEOTIDE SEQUENCE [LARGE SCALE GENOMIC DNA]</scope>
    <source>
        <strain evidence="2 3">UH-Slu-Lm8-n1</strain>
    </source>
</reference>
<keyword evidence="3" id="KW-1185">Reference proteome</keyword>
<dbReference type="EMBL" id="KN836101">
    <property type="protein sequence ID" value="KIK32826.1"/>
    <property type="molecule type" value="Genomic_DNA"/>
</dbReference>
<name>A0A0C9ZU13_9AGAM</name>
<feature type="region of interest" description="Disordered" evidence="1">
    <location>
        <begin position="147"/>
        <end position="187"/>
    </location>
</feature>
<dbReference type="InParanoid" id="A0A0C9ZU13"/>
<dbReference type="AlphaFoldDB" id="A0A0C9ZU13"/>
<evidence type="ECO:0000256" key="1">
    <source>
        <dbReference type="SAM" id="MobiDB-lite"/>
    </source>
</evidence>
<accession>A0A0C9ZU13</accession>
<protein>
    <submittedName>
        <fullName evidence="2">Uncharacterized protein</fullName>
    </submittedName>
</protein>